<organism evidence="2">
    <name type="scientific">Zea mays</name>
    <name type="common">Maize</name>
    <dbReference type="NCBI Taxonomy" id="4577"/>
    <lineage>
        <taxon>Eukaryota</taxon>
        <taxon>Viridiplantae</taxon>
        <taxon>Streptophyta</taxon>
        <taxon>Embryophyta</taxon>
        <taxon>Tracheophyta</taxon>
        <taxon>Spermatophyta</taxon>
        <taxon>Magnoliopsida</taxon>
        <taxon>Liliopsida</taxon>
        <taxon>Poales</taxon>
        <taxon>Poaceae</taxon>
        <taxon>PACMAD clade</taxon>
        <taxon>Panicoideae</taxon>
        <taxon>Andropogonodae</taxon>
        <taxon>Andropogoneae</taxon>
        <taxon>Tripsacinae</taxon>
        <taxon>Zea</taxon>
    </lineage>
</organism>
<evidence type="ECO:0000313" key="2">
    <source>
        <dbReference type="EMBL" id="ACG44961.1"/>
    </source>
</evidence>
<accession>B6U6H8</accession>
<name>B6U6H8_MAIZE</name>
<proteinExistence type="evidence at transcript level"/>
<dbReference type="EMBL" id="EU972843">
    <property type="protein sequence ID" value="ACG44961.1"/>
    <property type="molecule type" value="mRNA"/>
</dbReference>
<reference evidence="2" key="1">
    <citation type="journal article" date="2009" name="Plant Mol. Biol.">
        <title>Insights into corn genes derived from large-scale cDNA sequencing.</title>
        <authorList>
            <person name="Alexandrov N.N."/>
            <person name="Brover V.V."/>
            <person name="Freidin S."/>
            <person name="Troukhan M.E."/>
            <person name="Tatarinova T.V."/>
            <person name="Zhang H."/>
            <person name="Swaller T.J."/>
            <person name="Lu Y.P."/>
            <person name="Bouck J."/>
            <person name="Flavell R.B."/>
            <person name="Feldmann K.A."/>
        </authorList>
    </citation>
    <scope>NUCLEOTIDE SEQUENCE</scope>
</reference>
<protein>
    <submittedName>
        <fullName evidence="2">Uncharacterized protein</fullName>
    </submittedName>
</protein>
<dbReference type="AlphaFoldDB" id="B6U6H8"/>
<sequence>MNKIQLAPAGMATGRLPAGSPAPAARRLVKKVNRLGLCSCISALWMEKLGGIAIDK</sequence>
<feature type="region of interest" description="Disordered" evidence="1">
    <location>
        <begin position="1"/>
        <end position="22"/>
    </location>
</feature>
<evidence type="ECO:0000256" key="1">
    <source>
        <dbReference type="SAM" id="MobiDB-lite"/>
    </source>
</evidence>